<dbReference type="HAMAP" id="MF_01547">
    <property type="entry name" value="RNA_methyltr_E"/>
    <property type="match status" value="1"/>
</dbReference>
<dbReference type="AlphaFoldDB" id="A0A3S9J7Q9"/>
<dbReference type="RefSeq" id="WP_126071572.1">
    <property type="nucleotide sequence ID" value="NZ_CP026513.1"/>
</dbReference>
<feature type="binding site" evidence="11">
    <location>
        <position position="126"/>
    </location>
    <ligand>
        <name>S-adenosyl-L-methionine</name>
        <dbReference type="ChEBI" id="CHEBI:59789"/>
    </ligand>
</feature>
<evidence type="ECO:0000256" key="5">
    <source>
        <dbReference type="ARBA" id="ARBA00037569"/>
    </source>
</evidence>
<comment type="function">
    <text evidence="5 11">Specifically methylates the uridine in position 2552 of 23S rRNA at the 2'-O position of the ribose in the fully assembled 50S ribosomal subunit.</text>
</comment>
<reference evidence="14 15" key="1">
    <citation type="journal article" date="2018" name="Genome Biol. Evol.">
        <title>Partnering With a Pest: Genomes of Hemlock Woolly Adelgid Symbionts Reveal Atypical Nutritional Provisioning Patterns in Dual-Obligate Bacteria.</title>
        <authorList>
            <person name="Weglarz K.M."/>
            <person name="Havill N.P."/>
            <person name="Burke G.R."/>
            <person name="von Dohlen C.D."/>
        </authorList>
    </citation>
    <scope>NUCLEOTIDE SEQUENCE [LARGE SCALE GENOMIC DNA]</scope>
    <source>
        <strain evidence="14">ENA</strain>
    </source>
</reference>
<evidence type="ECO:0000256" key="12">
    <source>
        <dbReference type="PIRSR" id="PIRSR005461-1"/>
    </source>
</evidence>
<feature type="domain" description="Ribosomal RNA methyltransferase FtsJ" evidence="13">
    <location>
        <begin position="32"/>
        <end position="209"/>
    </location>
</feature>
<feature type="binding site" evidence="11">
    <location>
        <position position="83"/>
    </location>
    <ligand>
        <name>S-adenosyl-L-methionine</name>
        <dbReference type="ChEBI" id="CHEBI:59789"/>
    </ligand>
</feature>
<evidence type="ECO:0000256" key="1">
    <source>
        <dbReference type="ARBA" id="ARBA00022552"/>
    </source>
</evidence>
<evidence type="ECO:0000256" key="10">
    <source>
        <dbReference type="ARBA" id="ARBA00048970"/>
    </source>
</evidence>
<dbReference type="KEGG" id="aade:C3B56_00200"/>
<evidence type="ECO:0000256" key="8">
    <source>
        <dbReference type="ARBA" id="ARBA00041995"/>
    </source>
</evidence>
<protein>
    <recommendedName>
        <fullName evidence="7 11">Ribosomal RNA large subunit methyltransferase E</fullName>
        <ecNumber evidence="6 11">2.1.1.166</ecNumber>
    </recommendedName>
    <alternativeName>
        <fullName evidence="9 11">23S rRNA Um2552 methyltransferase</fullName>
    </alternativeName>
    <alternativeName>
        <fullName evidence="8 11">rRNA (uridine-2'-O-)-methyltransferase</fullName>
    </alternativeName>
</protein>
<evidence type="ECO:0000256" key="11">
    <source>
        <dbReference type="HAMAP-Rule" id="MF_01547"/>
    </source>
</evidence>
<feature type="active site" description="Proton acceptor" evidence="11 12">
    <location>
        <position position="166"/>
    </location>
</feature>
<feature type="binding site" evidence="11">
    <location>
        <position position="101"/>
    </location>
    <ligand>
        <name>S-adenosyl-L-methionine</name>
        <dbReference type="ChEBI" id="CHEBI:59789"/>
    </ligand>
</feature>
<evidence type="ECO:0000313" key="14">
    <source>
        <dbReference type="EMBL" id="AZP36304.1"/>
    </source>
</evidence>
<proteinExistence type="inferred from homology"/>
<dbReference type="OrthoDB" id="9790080at2"/>
<dbReference type="Proteomes" id="UP000274458">
    <property type="component" value="Chromosome"/>
</dbReference>
<dbReference type="PIRSF" id="PIRSF005461">
    <property type="entry name" value="23S_rRNA_mtase"/>
    <property type="match status" value="1"/>
</dbReference>
<keyword evidence="4 11" id="KW-0949">S-adenosyl-L-methionine</keyword>
<comment type="catalytic activity">
    <reaction evidence="10 11">
        <text>uridine(2552) in 23S rRNA + S-adenosyl-L-methionine = 2'-O-methyluridine(2552) in 23S rRNA + S-adenosyl-L-homocysteine + H(+)</text>
        <dbReference type="Rhea" id="RHEA:42720"/>
        <dbReference type="Rhea" id="RHEA-COMP:10202"/>
        <dbReference type="Rhea" id="RHEA-COMP:10203"/>
        <dbReference type="ChEBI" id="CHEBI:15378"/>
        <dbReference type="ChEBI" id="CHEBI:57856"/>
        <dbReference type="ChEBI" id="CHEBI:59789"/>
        <dbReference type="ChEBI" id="CHEBI:65315"/>
        <dbReference type="ChEBI" id="CHEBI:74478"/>
        <dbReference type="EC" id="2.1.1.166"/>
    </reaction>
</comment>
<comment type="similarity">
    <text evidence="11">Belongs to the class I-like SAM-binding methyltransferase superfamily. RNA methyltransferase RlmE family.</text>
</comment>
<dbReference type="InterPro" id="IPR029063">
    <property type="entry name" value="SAM-dependent_MTases_sf"/>
</dbReference>
<dbReference type="EMBL" id="CP026513">
    <property type="protein sequence ID" value="AZP36304.1"/>
    <property type="molecule type" value="Genomic_DNA"/>
</dbReference>
<dbReference type="InterPro" id="IPR015507">
    <property type="entry name" value="rRNA-MeTfrase_E"/>
</dbReference>
<organism evidence="14 15">
    <name type="scientific">Candidatus Annandia adelgestsuga</name>
    <dbReference type="NCBI Taxonomy" id="1302411"/>
    <lineage>
        <taxon>Bacteria</taxon>
        <taxon>Pseudomonadati</taxon>
        <taxon>Pseudomonadota</taxon>
        <taxon>Gammaproteobacteria</taxon>
        <taxon>Enterobacterales</taxon>
        <taxon>Enterobacteriaceae</taxon>
        <taxon>Candidatus Annandia</taxon>
    </lineage>
</organism>
<dbReference type="GO" id="GO:0005737">
    <property type="term" value="C:cytoplasm"/>
    <property type="evidence" value="ECO:0007669"/>
    <property type="project" value="UniProtKB-SubCell"/>
</dbReference>
<gene>
    <name evidence="11 14" type="primary">rlmE</name>
    <name evidence="11" type="synonym">ftsJ</name>
    <name evidence="11" type="synonym">rrmJ</name>
    <name evidence="14" type="ORF">C3B56_00200</name>
</gene>
<evidence type="ECO:0000256" key="4">
    <source>
        <dbReference type="ARBA" id="ARBA00022691"/>
    </source>
</evidence>
<evidence type="ECO:0000256" key="6">
    <source>
        <dbReference type="ARBA" id="ARBA00038861"/>
    </source>
</evidence>
<keyword evidence="11" id="KW-0963">Cytoplasm</keyword>
<name>A0A3S9J7Q9_9ENTR</name>
<dbReference type="EC" id="2.1.1.166" evidence="6 11"/>
<dbReference type="InterPro" id="IPR050082">
    <property type="entry name" value="RNA_methyltr_RlmE"/>
</dbReference>
<dbReference type="GO" id="GO:0008650">
    <property type="term" value="F:rRNA (uridine-2'-O-)-methyltransferase activity"/>
    <property type="evidence" value="ECO:0007669"/>
    <property type="project" value="UniProtKB-UniRule"/>
</dbReference>
<dbReference type="PANTHER" id="PTHR10920">
    <property type="entry name" value="RIBOSOMAL RNA METHYLTRANSFERASE"/>
    <property type="match status" value="1"/>
</dbReference>
<comment type="subcellular location">
    <subcellularLocation>
        <location evidence="11">Cytoplasm</location>
    </subcellularLocation>
</comment>
<evidence type="ECO:0000256" key="2">
    <source>
        <dbReference type="ARBA" id="ARBA00022603"/>
    </source>
</evidence>
<evidence type="ECO:0000313" key="15">
    <source>
        <dbReference type="Proteomes" id="UP000274458"/>
    </source>
</evidence>
<evidence type="ECO:0000259" key="13">
    <source>
        <dbReference type="Pfam" id="PF01728"/>
    </source>
</evidence>
<dbReference type="Gene3D" id="3.40.50.150">
    <property type="entry name" value="Vaccinia Virus protein VP39"/>
    <property type="match status" value="1"/>
</dbReference>
<dbReference type="PANTHER" id="PTHR10920:SF18">
    <property type="entry name" value="RRNA METHYLTRANSFERASE 2, MITOCHONDRIAL"/>
    <property type="match status" value="1"/>
</dbReference>
<accession>A0A3S9J7Q9</accession>
<sequence length="211" mass="24857">MKNIKINNRINNWYKNKINNFYYKQAKIKKLRSRSWFKLKQIDEKEKLFYSGMKVIDLGSSPGSWSLYVSSKIKKNGYLISCDLLSMNPIPFNNFKFIKGNILDKLIIKKILKILNNNKVNIIISDMSSNISGISYTDNYNNMKLFDSAFKICKKFLSFNGIFLIKVFQNNNFNDYIKKIKNFFLKIKICKPKASNSNSREIYILAKKYLI</sequence>
<dbReference type="Pfam" id="PF01728">
    <property type="entry name" value="FtsJ"/>
    <property type="match status" value="1"/>
</dbReference>
<keyword evidence="3 11" id="KW-0808">Transferase</keyword>
<feature type="binding site" evidence="11">
    <location>
        <position position="63"/>
    </location>
    <ligand>
        <name>S-adenosyl-L-methionine</name>
        <dbReference type="ChEBI" id="CHEBI:59789"/>
    </ligand>
</feature>
<evidence type="ECO:0000256" key="3">
    <source>
        <dbReference type="ARBA" id="ARBA00022679"/>
    </source>
</evidence>
<evidence type="ECO:0000256" key="7">
    <source>
        <dbReference type="ARBA" id="ARBA00041129"/>
    </source>
</evidence>
<dbReference type="InterPro" id="IPR002877">
    <property type="entry name" value="RNA_MeTrfase_FtsJ_dom"/>
</dbReference>
<feature type="binding site" evidence="11">
    <location>
        <position position="65"/>
    </location>
    <ligand>
        <name>S-adenosyl-L-methionine</name>
        <dbReference type="ChEBI" id="CHEBI:59789"/>
    </ligand>
</feature>
<keyword evidence="15" id="KW-1185">Reference proteome</keyword>
<keyword evidence="1 11" id="KW-0698">rRNA processing</keyword>
<evidence type="ECO:0000256" key="9">
    <source>
        <dbReference type="ARBA" id="ARBA00042745"/>
    </source>
</evidence>
<keyword evidence="2 11" id="KW-0489">Methyltransferase</keyword>
<dbReference type="SUPFAM" id="SSF53335">
    <property type="entry name" value="S-adenosyl-L-methionine-dependent methyltransferases"/>
    <property type="match status" value="1"/>
</dbReference>